<dbReference type="STRING" id="89065.SAMN05216605_12190"/>
<protein>
    <submittedName>
        <fullName evidence="1">Uncharacterized protein</fullName>
    </submittedName>
</protein>
<accession>A0A1G8QWQ0</accession>
<sequence length="246" mass="26894">MTRRIANPTHQKTGWHSFSAHGFFSGIPLLQGKVASVDLGDGLVLKHSVSSDLFNGAAICVGKAATAWLLADAEALPIAILEAVILSEGTGSDLGLHEACDLISETVQQTIIELGRTAAYDLSSTLEIGSIFIVKRLEVRNGFRSAGLSKLLVERVLIELSDNFRFALMALKPFPLQYQHAEPEIGSKEYVTFWNTFQDDVEKLSCFYSYEFGCVSASHDSDLLIKNLPGFVGGRNRNGWIVNKSE</sequence>
<dbReference type="AlphaFoldDB" id="A0A1G8QWQ0"/>
<keyword evidence="2" id="KW-1185">Reference proteome</keyword>
<dbReference type="RefSeq" id="WP_083370785.1">
    <property type="nucleotide sequence ID" value="NZ_FNCO01000021.1"/>
</dbReference>
<name>A0A1G8QWQ0_9PSED</name>
<evidence type="ECO:0000313" key="1">
    <source>
        <dbReference type="EMBL" id="SDJ09172.1"/>
    </source>
</evidence>
<gene>
    <name evidence="1" type="ORF">SAMN05216605_12190</name>
</gene>
<dbReference type="EMBL" id="FNCO01000021">
    <property type="protein sequence ID" value="SDJ09172.1"/>
    <property type="molecule type" value="Genomic_DNA"/>
</dbReference>
<organism evidence="1 2">
    <name type="scientific">Pseudomonas abietaniphila</name>
    <dbReference type="NCBI Taxonomy" id="89065"/>
    <lineage>
        <taxon>Bacteria</taxon>
        <taxon>Pseudomonadati</taxon>
        <taxon>Pseudomonadota</taxon>
        <taxon>Gammaproteobacteria</taxon>
        <taxon>Pseudomonadales</taxon>
        <taxon>Pseudomonadaceae</taxon>
        <taxon>Pseudomonas</taxon>
    </lineage>
</organism>
<proteinExistence type="predicted"/>
<evidence type="ECO:0000313" key="2">
    <source>
        <dbReference type="Proteomes" id="UP000182894"/>
    </source>
</evidence>
<reference evidence="2" key="1">
    <citation type="submission" date="2016-10" db="EMBL/GenBank/DDBJ databases">
        <authorList>
            <person name="Varghese N."/>
            <person name="Submissions S."/>
        </authorList>
    </citation>
    <scope>NUCLEOTIDE SEQUENCE [LARGE SCALE GENOMIC DNA]</scope>
    <source>
        <strain evidence="2">ATCC 700689</strain>
    </source>
</reference>
<dbReference type="OrthoDB" id="8959812at2"/>
<dbReference type="Proteomes" id="UP000182894">
    <property type="component" value="Unassembled WGS sequence"/>
</dbReference>